<dbReference type="RefSeq" id="WP_126599846.1">
    <property type="nucleotide sequence ID" value="NZ_LR134510.1"/>
</dbReference>
<accession>A0A448TUU6</accession>
<evidence type="ECO:0000313" key="3">
    <source>
        <dbReference type="EMBL" id="VEJ09693.1"/>
    </source>
</evidence>
<dbReference type="PANTHER" id="PTHR38109">
    <property type="entry name" value="PROTEIN YCGL"/>
    <property type="match status" value="1"/>
</dbReference>
<dbReference type="Gene3D" id="3.10.510.20">
    <property type="entry name" value="YcgL domain"/>
    <property type="match status" value="1"/>
</dbReference>
<dbReference type="OrthoDB" id="7062382at2"/>
<protein>
    <recommendedName>
        <fullName evidence="1">YcgL domain-containing protein NCTC12871_01176</fullName>
    </recommendedName>
</protein>
<dbReference type="InterPro" id="IPR038068">
    <property type="entry name" value="YcgL-like_sf"/>
</dbReference>
<dbReference type="PANTHER" id="PTHR38109:SF1">
    <property type="entry name" value="PROTEIN YCGL"/>
    <property type="match status" value="1"/>
</dbReference>
<evidence type="ECO:0000259" key="2">
    <source>
        <dbReference type="PROSITE" id="PS51648"/>
    </source>
</evidence>
<name>A0A448TUU6_9PAST</name>
<evidence type="ECO:0000313" key="4">
    <source>
        <dbReference type="Proteomes" id="UP000279799"/>
    </source>
</evidence>
<gene>
    <name evidence="3" type="primary">ycgL</name>
    <name evidence="3" type="ORF">NCTC12871_01176</name>
</gene>
<dbReference type="InterPro" id="IPR027354">
    <property type="entry name" value="YcgL_dom"/>
</dbReference>
<dbReference type="EMBL" id="LR134510">
    <property type="protein sequence ID" value="VEJ09693.1"/>
    <property type="molecule type" value="Genomic_DNA"/>
</dbReference>
<dbReference type="HAMAP" id="MF_01866">
    <property type="entry name" value="UPF0745"/>
    <property type="match status" value="1"/>
</dbReference>
<feature type="domain" description="YcgL" evidence="2">
    <location>
        <begin position="1"/>
        <end position="85"/>
    </location>
</feature>
<keyword evidence="4" id="KW-1185">Reference proteome</keyword>
<dbReference type="PROSITE" id="PS51648">
    <property type="entry name" value="YCGL"/>
    <property type="match status" value="1"/>
</dbReference>
<dbReference type="KEGG" id="adp:NCTC12871_01176"/>
<dbReference type="Pfam" id="PF05166">
    <property type="entry name" value="YcgL"/>
    <property type="match status" value="1"/>
</dbReference>
<dbReference type="AlphaFoldDB" id="A0A448TUU6"/>
<organism evidence="3 4">
    <name type="scientific">Actinobacillus delphinicola</name>
    <dbReference type="NCBI Taxonomy" id="51161"/>
    <lineage>
        <taxon>Bacteria</taxon>
        <taxon>Pseudomonadati</taxon>
        <taxon>Pseudomonadota</taxon>
        <taxon>Gammaproteobacteria</taxon>
        <taxon>Pasteurellales</taxon>
        <taxon>Pasteurellaceae</taxon>
        <taxon>Actinobacillus</taxon>
    </lineage>
</organism>
<dbReference type="Proteomes" id="UP000279799">
    <property type="component" value="Chromosome"/>
</dbReference>
<dbReference type="SUPFAM" id="SSF160191">
    <property type="entry name" value="YcgL-like"/>
    <property type="match status" value="1"/>
</dbReference>
<reference evidence="3 4" key="1">
    <citation type="submission" date="2018-12" db="EMBL/GenBank/DDBJ databases">
        <authorList>
            <consortium name="Pathogen Informatics"/>
        </authorList>
    </citation>
    <scope>NUCLEOTIDE SEQUENCE [LARGE SCALE GENOMIC DNA]</scope>
    <source>
        <strain evidence="3 4">NCTC12871</strain>
    </source>
</reference>
<proteinExistence type="inferred from homology"/>
<sequence>MLCAIYKSHKKEGMYLYIKKRDQFDDVPEALLEHFGKPIFVMLFNLAGEKVLAQCDKKIVEQKLEETGFYLHYPPKSENLFEEWVAQNKKQKIKND</sequence>
<evidence type="ECO:0000256" key="1">
    <source>
        <dbReference type="HAMAP-Rule" id="MF_01866"/>
    </source>
</evidence>